<dbReference type="CDD" id="cd18791">
    <property type="entry name" value="SF2_C_RHA"/>
    <property type="match status" value="1"/>
</dbReference>
<dbReference type="Pfam" id="PF21010">
    <property type="entry name" value="HA2_C"/>
    <property type="match status" value="1"/>
</dbReference>
<keyword evidence="2" id="KW-0547">Nucleotide-binding</keyword>
<dbReference type="PANTHER" id="PTHR18934">
    <property type="entry name" value="ATP-DEPENDENT RNA HELICASE"/>
    <property type="match status" value="1"/>
</dbReference>
<evidence type="ECO:0000256" key="1">
    <source>
        <dbReference type="ARBA" id="ARBA00012552"/>
    </source>
</evidence>
<dbReference type="InterPro" id="IPR001650">
    <property type="entry name" value="Helicase_C-like"/>
</dbReference>
<evidence type="ECO:0000259" key="9">
    <source>
        <dbReference type="PROSITE" id="PS51194"/>
    </source>
</evidence>
<feature type="domain" description="Helicase ATP-binding" evidence="8">
    <location>
        <begin position="38"/>
        <end position="206"/>
    </location>
</feature>
<evidence type="ECO:0000256" key="7">
    <source>
        <dbReference type="SAM" id="MobiDB-lite"/>
    </source>
</evidence>
<dbReference type="PROSITE" id="PS51192">
    <property type="entry name" value="HELICASE_ATP_BIND_1"/>
    <property type="match status" value="1"/>
</dbReference>
<dbReference type="Gene3D" id="1.20.120.1080">
    <property type="match status" value="1"/>
</dbReference>
<dbReference type="EMBL" id="CAWYQH010000097">
    <property type="protein sequence ID" value="CAK8684092.1"/>
    <property type="molecule type" value="Genomic_DNA"/>
</dbReference>
<evidence type="ECO:0000313" key="12">
    <source>
        <dbReference type="Proteomes" id="UP001642483"/>
    </source>
</evidence>
<dbReference type="InterPro" id="IPR027417">
    <property type="entry name" value="P-loop_NTPase"/>
</dbReference>
<dbReference type="PANTHER" id="PTHR18934:SF118">
    <property type="entry name" value="ATP-DEPENDENT RNA HELICASE DHX33"/>
    <property type="match status" value="1"/>
</dbReference>
<keyword evidence="12" id="KW-1185">Reference proteome</keyword>
<dbReference type="InterPro" id="IPR011545">
    <property type="entry name" value="DEAD/DEAH_box_helicase_dom"/>
</dbReference>
<dbReference type="EMBL" id="CAWYQH010000034">
    <property type="protein sequence ID" value="CAK8676438.1"/>
    <property type="molecule type" value="Genomic_DNA"/>
</dbReference>
<keyword evidence="4" id="KW-0347">Helicase</keyword>
<feature type="region of interest" description="Disordered" evidence="7">
    <location>
        <begin position="1"/>
        <end position="20"/>
    </location>
</feature>
<dbReference type="InterPro" id="IPR007502">
    <property type="entry name" value="Helicase-assoc_dom"/>
</dbReference>
<dbReference type="SMART" id="SM00490">
    <property type="entry name" value="HELICc"/>
    <property type="match status" value="1"/>
</dbReference>
<dbReference type="Gene3D" id="3.40.50.300">
    <property type="entry name" value="P-loop containing nucleotide triphosphate hydrolases"/>
    <property type="match status" value="2"/>
</dbReference>
<organism evidence="10 12">
    <name type="scientific">Clavelina lepadiformis</name>
    <name type="common">Light-bulb sea squirt</name>
    <name type="synonym">Ascidia lepadiformis</name>
    <dbReference type="NCBI Taxonomy" id="159417"/>
    <lineage>
        <taxon>Eukaryota</taxon>
        <taxon>Metazoa</taxon>
        <taxon>Chordata</taxon>
        <taxon>Tunicata</taxon>
        <taxon>Ascidiacea</taxon>
        <taxon>Aplousobranchia</taxon>
        <taxon>Clavelinidae</taxon>
        <taxon>Clavelina</taxon>
    </lineage>
</organism>
<sequence>MLPEKPYSHKNDATKLSSNDLEEEVKSLPIYSARKKLVEQLRDAETTIIIGETASGKTTQIPRYIFRSGLSGNGMIACTQPRRVAAITIAQRVAQEMDVELGKQVGYCVRFEDFTSTQTKIKYMTDGMLLRESIGDKLLSKYSFIILDEAHERTVHTDILFGIVKSAQKQRKLFNKPKLKLIVMSATMDVDHFSRYFRNAPVLYVEGRLHPIKIKYTAKEQSDYVRASLVTVFQIHQDEPANNDILVFLTGQEEIESVSQTIKDISLSLPPNLPKLIICPLYASLPHHQQLKAFRQTPLGSRKVVLSTNIAETSVTIKGIKFVIDTGKVKSKQFYPATGLDVLSVQRISQAQAWQRAGRAGRERPGVVYRLYTEAEFETLTANTVPEIQRTNLTNTLLQLMAIGINDVLNFDFIDAPSKDSILVAIKELKLLRSVSESETGKYTLTPLGRKMAVFPLEPKLSKAILCSVDYQCVEEVLSLAAMLSVDSVLFTPQAKREEALAERRKFTASEGDFIMLLNIYRAFKQNKGNKVWCYENFINARNMNNVLDIRKQLRDLCLKVNIAVTSNHRDINALRKCFSLGFFMNAAELQPDGSYRSIDAHETVHIHPTSCLFKCKPAYVVYRELVRTSKCYMRDLCVVDPDWLYDAAPEYFQKKLKKL</sequence>
<dbReference type="Pfam" id="PF00271">
    <property type="entry name" value="Helicase_C"/>
    <property type="match status" value="1"/>
</dbReference>
<evidence type="ECO:0000256" key="3">
    <source>
        <dbReference type="ARBA" id="ARBA00022801"/>
    </source>
</evidence>
<feature type="domain" description="Helicase C-terminal" evidence="9">
    <location>
        <begin position="228"/>
        <end position="404"/>
    </location>
</feature>
<comment type="catalytic activity">
    <reaction evidence="6">
        <text>ATP + H2O = ADP + phosphate + H(+)</text>
        <dbReference type="Rhea" id="RHEA:13065"/>
        <dbReference type="ChEBI" id="CHEBI:15377"/>
        <dbReference type="ChEBI" id="CHEBI:15378"/>
        <dbReference type="ChEBI" id="CHEBI:30616"/>
        <dbReference type="ChEBI" id="CHEBI:43474"/>
        <dbReference type="ChEBI" id="CHEBI:456216"/>
        <dbReference type="EC" id="3.6.4.13"/>
    </reaction>
</comment>
<reference evidence="10 12" key="1">
    <citation type="submission" date="2024-02" db="EMBL/GenBank/DDBJ databases">
        <authorList>
            <person name="Daric V."/>
            <person name="Darras S."/>
        </authorList>
    </citation>
    <scope>NUCLEOTIDE SEQUENCE [LARGE SCALE GENOMIC DNA]</scope>
</reference>
<protein>
    <recommendedName>
        <fullName evidence="1">RNA helicase</fullName>
        <ecNumber evidence="1">3.6.4.13</ecNumber>
    </recommendedName>
</protein>
<dbReference type="CDD" id="cd17978">
    <property type="entry name" value="DEXHc_DHX33"/>
    <property type="match status" value="1"/>
</dbReference>
<feature type="compositionally biased region" description="Basic and acidic residues" evidence="7">
    <location>
        <begin position="1"/>
        <end position="13"/>
    </location>
</feature>
<dbReference type="InterPro" id="IPR014001">
    <property type="entry name" value="Helicase_ATP-bd"/>
</dbReference>
<dbReference type="Proteomes" id="UP001642483">
    <property type="component" value="Unassembled WGS sequence"/>
</dbReference>
<dbReference type="EC" id="3.6.4.13" evidence="1"/>
<evidence type="ECO:0000256" key="5">
    <source>
        <dbReference type="ARBA" id="ARBA00022840"/>
    </source>
</evidence>
<evidence type="ECO:0000259" key="8">
    <source>
        <dbReference type="PROSITE" id="PS51192"/>
    </source>
</evidence>
<proteinExistence type="predicted"/>
<dbReference type="PROSITE" id="PS51194">
    <property type="entry name" value="HELICASE_CTER"/>
    <property type="match status" value="1"/>
</dbReference>
<evidence type="ECO:0000256" key="2">
    <source>
        <dbReference type="ARBA" id="ARBA00022741"/>
    </source>
</evidence>
<comment type="caution">
    <text evidence="10">The sequence shown here is derived from an EMBL/GenBank/DDBJ whole genome shotgun (WGS) entry which is preliminary data.</text>
</comment>
<dbReference type="InterPro" id="IPR002464">
    <property type="entry name" value="DNA/RNA_helicase_DEAH_CS"/>
</dbReference>
<dbReference type="InterPro" id="IPR011709">
    <property type="entry name" value="DEAD-box_helicase_OB_fold"/>
</dbReference>
<gene>
    <name evidence="11" type="ORF">CVLEPA_LOCUS15089</name>
    <name evidence="10" type="ORF">CVLEPA_LOCUS5909</name>
</gene>
<dbReference type="PROSITE" id="PS00690">
    <property type="entry name" value="DEAH_ATP_HELICASE"/>
    <property type="match status" value="1"/>
</dbReference>
<dbReference type="SMART" id="SM00487">
    <property type="entry name" value="DEXDc"/>
    <property type="match status" value="1"/>
</dbReference>
<accession>A0ABP0FC94</accession>
<evidence type="ECO:0000256" key="6">
    <source>
        <dbReference type="ARBA" id="ARBA00047984"/>
    </source>
</evidence>
<dbReference type="Pfam" id="PF07717">
    <property type="entry name" value="OB_NTP_bind"/>
    <property type="match status" value="1"/>
</dbReference>
<dbReference type="SMART" id="SM00847">
    <property type="entry name" value="HA2"/>
    <property type="match status" value="1"/>
</dbReference>
<evidence type="ECO:0000313" key="11">
    <source>
        <dbReference type="EMBL" id="CAK8684092.1"/>
    </source>
</evidence>
<dbReference type="SUPFAM" id="SSF52540">
    <property type="entry name" value="P-loop containing nucleoside triphosphate hydrolases"/>
    <property type="match status" value="1"/>
</dbReference>
<dbReference type="Pfam" id="PF00270">
    <property type="entry name" value="DEAD"/>
    <property type="match status" value="1"/>
</dbReference>
<name>A0ABP0FC94_CLALP</name>
<evidence type="ECO:0000256" key="4">
    <source>
        <dbReference type="ARBA" id="ARBA00022806"/>
    </source>
</evidence>
<keyword evidence="5" id="KW-0067">ATP-binding</keyword>
<evidence type="ECO:0000313" key="10">
    <source>
        <dbReference type="EMBL" id="CAK8676438.1"/>
    </source>
</evidence>
<keyword evidence="3" id="KW-0378">Hydrolase</keyword>